<evidence type="ECO:0000256" key="1">
    <source>
        <dbReference type="SAM" id="SignalP"/>
    </source>
</evidence>
<comment type="caution">
    <text evidence="2">The sequence shown here is derived from an EMBL/GenBank/DDBJ whole genome shotgun (WGS) entry which is preliminary data.</text>
</comment>
<sequence>MRGGDLDRPLCATDAEWMRFGGGSLLLLLLNVVAQTALGRSAPASATDGGRGYGAGSASASLLTYASTVLISTSALIHSGVAGGRGGFREAGSLGGGCGYGEAQEQEVVKGTRTVVSLVDEFWRTLYAGPAVVVSVRVAIASEGGSDTAIGGALVRWACRPTVIGFIEAQVIFTSAEDIFKLQTFFIHSALSIIRHSMAPGLSGFSGVVAAVDDMARYLVSRSGWMSSTATTQCFSSSTHPHRHFLEPSGLSYASNRRHTSIVKNTHYGRLSSRLCCLSSSCICCSQALLRTRHFSFRQPKWRGLLVRIWGDFSRKRGWKWKSVPILPGVVQGSTAPG</sequence>
<dbReference type="InParanoid" id="A0A409Y2A8"/>
<evidence type="ECO:0000313" key="2">
    <source>
        <dbReference type="EMBL" id="PPQ97139.1"/>
    </source>
</evidence>
<proteinExistence type="predicted"/>
<gene>
    <name evidence="2" type="ORF">CVT26_000624</name>
</gene>
<reference evidence="2 3" key="1">
    <citation type="journal article" date="2018" name="Evol. Lett.">
        <title>Horizontal gene cluster transfer increased hallucinogenic mushroom diversity.</title>
        <authorList>
            <person name="Reynolds H.T."/>
            <person name="Vijayakumar V."/>
            <person name="Gluck-Thaler E."/>
            <person name="Korotkin H.B."/>
            <person name="Matheny P.B."/>
            <person name="Slot J.C."/>
        </authorList>
    </citation>
    <scope>NUCLEOTIDE SEQUENCE [LARGE SCALE GENOMIC DNA]</scope>
    <source>
        <strain evidence="2 3">SRW20</strain>
    </source>
</reference>
<organism evidence="2 3">
    <name type="scientific">Gymnopilus dilepis</name>
    <dbReference type="NCBI Taxonomy" id="231916"/>
    <lineage>
        <taxon>Eukaryota</taxon>
        <taxon>Fungi</taxon>
        <taxon>Dikarya</taxon>
        <taxon>Basidiomycota</taxon>
        <taxon>Agaricomycotina</taxon>
        <taxon>Agaricomycetes</taxon>
        <taxon>Agaricomycetidae</taxon>
        <taxon>Agaricales</taxon>
        <taxon>Agaricineae</taxon>
        <taxon>Hymenogastraceae</taxon>
        <taxon>Gymnopilus</taxon>
    </lineage>
</organism>
<dbReference type="EMBL" id="NHYE01001287">
    <property type="protein sequence ID" value="PPQ97139.1"/>
    <property type="molecule type" value="Genomic_DNA"/>
</dbReference>
<evidence type="ECO:0000313" key="3">
    <source>
        <dbReference type="Proteomes" id="UP000284706"/>
    </source>
</evidence>
<accession>A0A409Y2A8</accession>
<keyword evidence="3" id="KW-1185">Reference proteome</keyword>
<dbReference type="Proteomes" id="UP000284706">
    <property type="component" value="Unassembled WGS sequence"/>
</dbReference>
<feature type="signal peptide" evidence="1">
    <location>
        <begin position="1"/>
        <end position="39"/>
    </location>
</feature>
<dbReference type="AlphaFoldDB" id="A0A409Y2A8"/>
<feature type="chain" id="PRO_5019225145" evidence="1">
    <location>
        <begin position="40"/>
        <end position="338"/>
    </location>
</feature>
<keyword evidence="1" id="KW-0732">Signal</keyword>
<protein>
    <submittedName>
        <fullName evidence="2">Uncharacterized protein</fullName>
    </submittedName>
</protein>
<name>A0A409Y2A8_9AGAR</name>